<protein>
    <submittedName>
        <fullName evidence="1">Uncharacterized protein</fullName>
    </submittedName>
</protein>
<reference evidence="1 2" key="1">
    <citation type="submission" date="2024-01" db="EMBL/GenBank/DDBJ databases">
        <title>Genome assemblies of Stephania.</title>
        <authorList>
            <person name="Yang L."/>
        </authorList>
    </citation>
    <scope>NUCLEOTIDE SEQUENCE [LARGE SCALE GENOMIC DNA]</scope>
    <source>
        <strain evidence="1">YNDBR</strain>
        <tissue evidence="1">Leaf</tissue>
    </source>
</reference>
<comment type="caution">
    <text evidence="1">The sequence shown here is derived from an EMBL/GenBank/DDBJ whole genome shotgun (WGS) entry which is preliminary data.</text>
</comment>
<accession>A0AAP0PJ78</accession>
<evidence type="ECO:0000313" key="2">
    <source>
        <dbReference type="Proteomes" id="UP001420932"/>
    </source>
</evidence>
<dbReference type="AlphaFoldDB" id="A0AAP0PJ78"/>
<proteinExistence type="predicted"/>
<name>A0AAP0PJ78_9MAGN</name>
<dbReference type="EMBL" id="JBBNAF010000005">
    <property type="protein sequence ID" value="KAK9142751.1"/>
    <property type="molecule type" value="Genomic_DNA"/>
</dbReference>
<dbReference type="Proteomes" id="UP001420932">
    <property type="component" value="Unassembled WGS sequence"/>
</dbReference>
<evidence type="ECO:0000313" key="1">
    <source>
        <dbReference type="EMBL" id="KAK9142751.1"/>
    </source>
</evidence>
<sequence length="86" mass="9582">MERVCSHLENLQDKLEWSTSYMGYLSLGCSTPFLSLEASYVYISLVVDKAVVVAEGEEIDTLKLPPGICPLVFVITGSEKLYFEKS</sequence>
<keyword evidence="2" id="KW-1185">Reference proteome</keyword>
<gene>
    <name evidence="1" type="ORF">Syun_012151</name>
</gene>
<dbReference type="PROSITE" id="PS51257">
    <property type="entry name" value="PROKAR_LIPOPROTEIN"/>
    <property type="match status" value="1"/>
</dbReference>
<organism evidence="1 2">
    <name type="scientific">Stephania yunnanensis</name>
    <dbReference type="NCBI Taxonomy" id="152371"/>
    <lineage>
        <taxon>Eukaryota</taxon>
        <taxon>Viridiplantae</taxon>
        <taxon>Streptophyta</taxon>
        <taxon>Embryophyta</taxon>
        <taxon>Tracheophyta</taxon>
        <taxon>Spermatophyta</taxon>
        <taxon>Magnoliopsida</taxon>
        <taxon>Ranunculales</taxon>
        <taxon>Menispermaceae</taxon>
        <taxon>Menispermoideae</taxon>
        <taxon>Cissampelideae</taxon>
        <taxon>Stephania</taxon>
    </lineage>
</organism>